<dbReference type="AlphaFoldDB" id="A0A0A2TKQ1"/>
<evidence type="ECO:0000313" key="1">
    <source>
        <dbReference type="EMBL" id="KGP74656.1"/>
    </source>
</evidence>
<dbReference type="OrthoDB" id="2902045at2"/>
<organism evidence="1 2">
    <name type="scientific">Pontibacillus yanchengensis Y32</name>
    <dbReference type="NCBI Taxonomy" id="1385514"/>
    <lineage>
        <taxon>Bacteria</taxon>
        <taxon>Bacillati</taxon>
        <taxon>Bacillota</taxon>
        <taxon>Bacilli</taxon>
        <taxon>Bacillales</taxon>
        <taxon>Bacillaceae</taxon>
        <taxon>Pontibacillus</taxon>
    </lineage>
</organism>
<keyword evidence="2" id="KW-1185">Reference proteome</keyword>
<evidence type="ECO:0000313" key="2">
    <source>
        <dbReference type="Proteomes" id="UP000030147"/>
    </source>
</evidence>
<accession>A0A0A2TKQ1</accession>
<dbReference type="EMBL" id="AVBF01000001">
    <property type="protein sequence ID" value="KGP74656.1"/>
    <property type="molecule type" value="Genomic_DNA"/>
</dbReference>
<comment type="caution">
    <text evidence="1">The sequence shown here is derived from an EMBL/GenBank/DDBJ whole genome shotgun (WGS) entry which is preliminary data.</text>
</comment>
<protein>
    <submittedName>
        <fullName evidence="1">Uncharacterized protein</fullName>
    </submittedName>
</protein>
<name>A0A0A2TKQ1_9BACI</name>
<dbReference type="Proteomes" id="UP000030147">
    <property type="component" value="Unassembled WGS sequence"/>
</dbReference>
<reference evidence="1 2" key="1">
    <citation type="journal article" date="2015" name="Stand. Genomic Sci.">
        <title>High quality draft genome sequence of the moderately halophilic bacterium Pontibacillus yanchengensis Y32(T) and comparison among Pontibacillus genomes.</title>
        <authorList>
            <person name="Huang J."/>
            <person name="Qiao Z.X."/>
            <person name="Tang J.W."/>
            <person name="Wang G."/>
        </authorList>
    </citation>
    <scope>NUCLEOTIDE SEQUENCE [LARGE SCALE GENOMIC DNA]</scope>
    <source>
        <strain evidence="1 2">Y32</strain>
    </source>
</reference>
<dbReference type="RefSeq" id="WP_036814955.1">
    <property type="nucleotide sequence ID" value="NZ_AVBF01000001.1"/>
</dbReference>
<gene>
    <name evidence="1" type="ORF">N782_00065</name>
</gene>
<sequence length="293" mass="33935">MEIASIKSNYIKNQVSIKSTNESNWKSTLDDTMRAVNPLHDLNMKHNNLISSAVGSNDWSKYNEFKAKQNPAWYDLQNGSFTENKTYWGNMFEERMEALKEARHEDNQKEIHIWSKRVNEAVEGFKKAPGVTPYVVGLNSLESFAKEYEVDQASEGWFDSKWNNPKVLNEGQFEDNEWYKNAYMKENPELARKAIAAAKAYREPEIAKVASIMEEDMNTFFAQQSNSVSKVVSQDKEENNVSIINTESKEYVNQLSKNHIDNIQYPAQMSFLKDYTSYSHVGNELVEKLYWKA</sequence>
<proteinExistence type="predicted"/>
<dbReference type="STRING" id="1385514.N782_00065"/>